<dbReference type="GO" id="GO:0006241">
    <property type="term" value="P:CTP biosynthetic process"/>
    <property type="evidence" value="ECO:0007669"/>
    <property type="project" value="UniProtKB-UniRule"/>
</dbReference>
<gene>
    <name evidence="13" type="primary">ndk</name>
    <name evidence="17" type="ordered locus">Spiaf_0335</name>
</gene>
<evidence type="ECO:0000256" key="6">
    <source>
        <dbReference type="ARBA" id="ARBA00022679"/>
    </source>
</evidence>
<dbReference type="NCBIfam" id="NF001908">
    <property type="entry name" value="PRK00668.1"/>
    <property type="match status" value="1"/>
</dbReference>
<organism evidence="17 18">
    <name type="scientific">Spirochaeta africana (strain ATCC 700263 / DSM 8902 / Z-7692)</name>
    <dbReference type="NCBI Taxonomy" id="889378"/>
    <lineage>
        <taxon>Bacteria</taxon>
        <taxon>Pseudomonadati</taxon>
        <taxon>Spirochaetota</taxon>
        <taxon>Spirochaetia</taxon>
        <taxon>Spirochaetales</taxon>
        <taxon>Spirochaetaceae</taxon>
        <taxon>Spirochaeta</taxon>
    </lineage>
</organism>
<evidence type="ECO:0000256" key="3">
    <source>
        <dbReference type="ARBA" id="ARBA00012966"/>
    </source>
</evidence>
<comment type="similarity">
    <text evidence="2 13 14 15">Belongs to the NDK family.</text>
</comment>
<comment type="subunit">
    <text evidence="13">Homotetramer.</text>
</comment>
<name>H9UFZ8_SPIAZ</name>
<proteinExistence type="inferred from homology"/>
<keyword evidence="12 13" id="KW-0546">Nucleotide metabolism</keyword>
<keyword evidence="13" id="KW-0963">Cytoplasm</keyword>
<reference evidence="18" key="1">
    <citation type="journal article" date="2013" name="Stand. Genomic Sci.">
        <title>Complete genome sequence of the halophilic bacterium Spirochaeta africana type strain (Z-7692(T)) from the alkaline Lake Magadi in the East African Rift.</title>
        <authorList>
            <person name="Liolos K."/>
            <person name="Abt B."/>
            <person name="Scheuner C."/>
            <person name="Teshima H."/>
            <person name="Held B."/>
            <person name="Lapidus A."/>
            <person name="Nolan M."/>
            <person name="Lucas S."/>
            <person name="Deshpande S."/>
            <person name="Cheng J.F."/>
            <person name="Tapia R."/>
            <person name="Goodwin L.A."/>
            <person name="Pitluck S."/>
            <person name="Pagani I."/>
            <person name="Ivanova N."/>
            <person name="Mavromatis K."/>
            <person name="Mikhailova N."/>
            <person name="Huntemann M."/>
            <person name="Pati A."/>
            <person name="Chen A."/>
            <person name="Palaniappan K."/>
            <person name="Land M."/>
            <person name="Rohde M."/>
            <person name="Tindall B.J."/>
            <person name="Detter J.C."/>
            <person name="Goker M."/>
            <person name="Bristow J."/>
            <person name="Eisen J.A."/>
            <person name="Markowitz V."/>
            <person name="Hugenholtz P."/>
            <person name="Woyke T."/>
            <person name="Klenk H.P."/>
            <person name="Kyrpides N.C."/>
        </authorList>
    </citation>
    <scope>NUCLEOTIDE SEQUENCE</scope>
    <source>
        <strain evidence="18">ATCC 700263 / DSM 8902 / Z-7692</strain>
    </source>
</reference>
<keyword evidence="18" id="KW-1185">Reference proteome</keyword>
<feature type="domain" description="Nucleoside diphosphate kinase-like" evidence="16">
    <location>
        <begin position="3"/>
        <end position="140"/>
    </location>
</feature>
<dbReference type="GO" id="GO:0006183">
    <property type="term" value="P:GTP biosynthetic process"/>
    <property type="evidence" value="ECO:0007669"/>
    <property type="project" value="UniProtKB-UniRule"/>
</dbReference>
<dbReference type="GO" id="GO:0004550">
    <property type="term" value="F:nucleoside diphosphate kinase activity"/>
    <property type="evidence" value="ECO:0007669"/>
    <property type="project" value="UniProtKB-UniRule"/>
</dbReference>
<dbReference type="InterPro" id="IPR034907">
    <property type="entry name" value="NDK-like_dom"/>
</dbReference>
<keyword evidence="5 13" id="KW-0597">Phosphoprotein</keyword>
<dbReference type="PRINTS" id="PR01243">
    <property type="entry name" value="NUCDPKINASE"/>
</dbReference>
<evidence type="ECO:0000256" key="5">
    <source>
        <dbReference type="ARBA" id="ARBA00022553"/>
    </source>
</evidence>
<dbReference type="HOGENOM" id="CLU_060216_6_3_12"/>
<evidence type="ECO:0000256" key="12">
    <source>
        <dbReference type="ARBA" id="ARBA00023080"/>
    </source>
</evidence>
<dbReference type="KEGG" id="sfc:Spiaf_0335"/>
<evidence type="ECO:0000313" key="18">
    <source>
        <dbReference type="Proteomes" id="UP000007383"/>
    </source>
</evidence>
<dbReference type="STRING" id="889378.Spiaf_0335"/>
<dbReference type="GO" id="GO:0046872">
    <property type="term" value="F:metal ion binding"/>
    <property type="evidence" value="ECO:0007669"/>
    <property type="project" value="UniProtKB-KW"/>
</dbReference>
<feature type="binding site" evidence="13 14">
    <location>
        <position position="59"/>
    </location>
    <ligand>
        <name>ATP</name>
        <dbReference type="ChEBI" id="CHEBI:30616"/>
    </ligand>
</feature>
<dbReference type="HAMAP" id="MF_00451">
    <property type="entry name" value="NDP_kinase"/>
    <property type="match status" value="1"/>
</dbReference>
<evidence type="ECO:0000256" key="14">
    <source>
        <dbReference type="PROSITE-ProRule" id="PRU00706"/>
    </source>
</evidence>
<keyword evidence="11 13" id="KW-0460">Magnesium</keyword>
<dbReference type="SMART" id="SM00562">
    <property type="entry name" value="NDK"/>
    <property type="match status" value="1"/>
</dbReference>
<dbReference type="SUPFAM" id="SSF54919">
    <property type="entry name" value="Nucleoside diphosphate kinase, NDK"/>
    <property type="match status" value="1"/>
</dbReference>
<dbReference type="InterPro" id="IPR036850">
    <property type="entry name" value="NDK-like_dom_sf"/>
</dbReference>
<evidence type="ECO:0000256" key="2">
    <source>
        <dbReference type="ARBA" id="ARBA00008142"/>
    </source>
</evidence>
<keyword evidence="10 13" id="KW-0067">ATP-binding</keyword>
<comment type="catalytic activity">
    <reaction evidence="13">
        <text>a ribonucleoside 5'-diphosphate + ATP = a ribonucleoside 5'-triphosphate + ADP</text>
        <dbReference type="Rhea" id="RHEA:18113"/>
        <dbReference type="ChEBI" id="CHEBI:30616"/>
        <dbReference type="ChEBI" id="CHEBI:57930"/>
        <dbReference type="ChEBI" id="CHEBI:61557"/>
        <dbReference type="ChEBI" id="CHEBI:456216"/>
        <dbReference type="EC" id="2.7.4.6"/>
    </reaction>
</comment>
<comment type="cofactor">
    <cofactor evidence="1 13">
        <name>Mg(2+)</name>
        <dbReference type="ChEBI" id="CHEBI:18420"/>
    </cofactor>
</comment>
<protein>
    <recommendedName>
        <fullName evidence="4 13">Nucleoside diphosphate kinase</fullName>
        <shortName evidence="13">NDK</shortName>
        <shortName evidence="13">NDP kinase</shortName>
        <ecNumber evidence="3 13">2.7.4.6</ecNumber>
    </recommendedName>
    <alternativeName>
        <fullName evidence="13">Nucleoside-2-P kinase</fullName>
    </alternativeName>
</protein>
<sequence>MSTEQTFCMIKPGILQRRQVGEILSRLERKGLRIVACKMMRMDAELCRRHYAHLQERSFFPALEEYMTSGPMLALVLEGYNAVAALRALCGPTESETAPPGTIRGDYALLTRKNIIHSSDSPDTAREEIERFFQPEELFAYEDQNEYWFW</sequence>
<evidence type="ECO:0000256" key="11">
    <source>
        <dbReference type="ARBA" id="ARBA00022842"/>
    </source>
</evidence>
<feature type="binding site" evidence="13 14">
    <location>
        <position position="11"/>
    </location>
    <ligand>
        <name>ATP</name>
        <dbReference type="ChEBI" id="CHEBI:30616"/>
    </ligand>
</feature>
<dbReference type="Gene3D" id="3.30.70.141">
    <property type="entry name" value="Nucleoside diphosphate kinase-like domain"/>
    <property type="match status" value="1"/>
</dbReference>
<dbReference type="GO" id="GO:0005524">
    <property type="term" value="F:ATP binding"/>
    <property type="evidence" value="ECO:0007669"/>
    <property type="project" value="UniProtKB-UniRule"/>
</dbReference>
<evidence type="ECO:0000256" key="9">
    <source>
        <dbReference type="ARBA" id="ARBA00022777"/>
    </source>
</evidence>
<dbReference type="OrthoDB" id="9801161at2"/>
<dbReference type="AlphaFoldDB" id="H9UFZ8"/>
<feature type="active site" description="Pros-phosphohistidine intermediate" evidence="13 14">
    <location>
        <position position="117"/>
    </location>
</feature>
<evidence type="ECO:0000259" key="16">
    <source>
        <dbReference type="SMART" id="SM00562"/>
    </source>
</evidence>
<dbReference type="eggNOG" id="COG0105">
    <property type="taxonomic scope" value="Bacteria"/>
</dbReference>
<accession>H9UFZ8</accession>
<keyword evidence="7 13" id="KW-0479">Metal-binding</keyword>
<evidence type="ECO:0000256" key="4">
    <source>
        <dbReference type="ARBA" id="ARBA00017632"/>
    </source>
</evidence>
<evidence type="ECO:0000256" key="7">
    <source>
        <dbReference type="ARBA" id="ARBA00022723"/>
    </source>
</evidence>
<comment type="subcellular location">
    <subcellularLocation>
        <location evidence="13">Cytoplasm</location>
    </subcellularLocation>
</comment>
<dbReference type="PATRIC" id="fig|889378.3.peg.339"/>
<dbReference type="Pfam" id="PF00334">
    <property type="entry name" value="NDK"/>
    <property type="match status" value="1"/>
</dbReference>
<dbReference type="CDD" id="cd04413">
    <property type="entry name" value="NDPk_I"/>
    <property type="match status" value="1"/>
</dbReference>
<dbReference type="GO" id="GO:0005737">
    <property type="term" value="C:cytoplasm"/>
    <property type="evidence" value="ECO:0007669"/>
    <property type="project" value="UniProtKB-SubCell"/>
</dbReference>
<feature type="binding site" evidence="13 14">
    <location>
        <position position="104"/>
    </location>
    <ligand>
        <name>ATP</name>
        <dbReference type="ChEBI" id="CHEBI:30616"/>
    </ligand>
</feature>
<dbReference type="EMBL" id="CP003282">
    <property type="protein sequence ID" value="AFG36441.1"/>
    <property type="molecule type" value="Genomic_DNA"/>
</dbReference>
<feature type="binding site" evidence="13 14">
    <location>
        <position position="93"/>
    </location>
    <ligand>
        <name>ATP</name>
        <dbReference type="ChEBI" id="CHEBI:30616"/>
    </ligand>
</feature>
<keyword evidence="8 13" id="KW-0547">Nucleotide-binding</keyword>
<dbReference type="RefSeq" id="WP_014454439.1">
    <property type="nucleotide sequence ID" value="NC_017098.1"/>
</dbReference>
<evidence type="ECO:0000256" key="8">
    <source>
        <dbReference type="ARBA" id="ARBA00022741"/>
    </source>
</evidence>
<dbReference type="InterPro" id="IPR001564">
    <property type="entry name" value="Nucleoside_diP_kinase"/>
</dbReference>
<evidence type="ECO:0000256" key="10">
    <source>
        <dbReference type="ARBA" id="ARBA00022840"/>
    </source>
</evidence>
<evidence type="ECO:0000256" key="15">
    <source>
        <dbReference type="RuleBase" id="RU004011"/>
    </source>
</evidence>
<dbReference type="PROSITE" id="PS51374">
    <property type="entry name" value="NDPK_LIKE"/>
    <property type="match status" value="1"/>
</dbReference>
<evidence type="ECO:0000313" key="17">
    <source>
        <dbReference type="EMBL" id="AFG36441.1"/>
    </source>
</evidence>
<feature type="binding site" evidence="13 14">
    <location>
        <position position="87"/>
    </location>
    <ligand>
        <name>ATP</name>
        <dbReference type="ChEBI" id="CHEBI:30616"/>
    </ligand>
</feature>
<evidence type="ECO:0000256" key="13">
    <source>
        <dbReference type="HAMAP-Rule" id="MF_00451"/>
    </source>
</evidence>
<keyword evidence="6 13" id="KW-0808">Transferase</keyword>
<dbReference type="FunFam" id="3.30.70.141:FF:000003">
    <property type="entry name" value="Nucleoside diphosphate kinase"/>
    <property type="match status" value="1"/>
</dbReference>
<feature type="binding site" evidence="13 14">
    <location>
        <position position="114"/>
    </location>
    <ligand>
        <name>ATP</name>
        <dbReference type="ChEBI" id="CHEBI:30616"/>
    </ligand>
</feature>
<dbReference type="Proteomes" id="UP000007383">
    <property type="component" value="Chromosome"/>
</dbReference>
<dbReference type="PANTHER" id="PTHR11349">
    <property type="entry name" value="NUCLEOSIDE DIPHOSPHATE KINASE"/>
    <property type="match status" value="1"/>
</dbReference>
<dbReference type="GO" id="GO:0006228">
    <property type="term" value="P:UTP biosynthetic process"/>
    <property type="evidence" value="ECO:0007669"/>
    <property type="project" value="UniProtKB-UniRule"/>
</dbReference>
<keyword evidence="9 13" id="KW-0418">Kinase</keyword>
<evidence type="ECO:0000256" key="1">
    <source>
        <dbReference type="ARBA" id="ARBA00001946"/>
    </source>
</evidence>
<comment type="function">
    <text evidence="13">Major role in the synthesis of nucleoside triphosphates other than ATP. The ATP gamma phosphate is transferred to the NDP beta phosphate via a ping-pong mechanism, using a phosphorylated active-site intermediate.</text>
</comment>
<dbReference type="EC" id="2.7.4.6" evidence="3 13"/>
<comment type="catalytic activity">
    <reaction evidence="13">
        <text>a 2'-deoxyribonucleoside 5'-diphosphate + ATP = a 2'-deoxyribonucleoside 5'-triphosphate + ADP</text>
        <dbReference type="Rhea" id="RHEA:44640"/>
        <dbReference type="ChEBI" id="CHEBI:30616"/>
        <dbReference type="ChEBI" id="CHEBI:61560"/>
        <dbReference type="ChEBI" id="CHEBI:73316"/>
        <dbReference type="ChEBI" id="CHEBI:456216"/>
        <dbReference type="EC" id="2.7.4.6"/>
    </reaction>
</comment>